<dbReference type="eggNOG" id="COG1320">
    <property type="taxonomic scope" value="Bacteria"/>
</dbReference>
<dbReference type="NCBIfam" id="TIGR01300">
    <property type="entry name" value="CPA3_mnhG_phaG"/>
    <property type="match status" value="1"/>
</dbReference>
<dbReference type="KEGG" id="fbl:Fbal_1526"/>
<organism evidence="2 3">
    <name type="scientific">Ferrimonas balearica (strain DSM 9799 / CCM 4581 / KCTC 23876 / PAT)</name>
    <dbReference type="NCBI Taxonomy" id="550540"/>
    <lineage>
        <taxon>Bacteria</taxon>
        <taxon>Pseudomonadati</taxon>
        <taxon>Pseudomonadota</taxon>
        <taxon>Gammaproteobacteria</taxon>
        <taxon>Alteromonadales</taxon>
        <taxon>Ferrimonadaceae</taxon>
        <taxon>Ferrimonas</taxon>
    </lineage>
</organism>
<dbReference type="HOGENOM" id="CLU_121334_0_1_6"/>
<name>E1SPA5_FERBD</name>
<protein>
    <submittedName>
        <fullName evidence="2">Monovalent cation/proton antiporter, MnhG/PhaG subunit</fullName>
    </submittedName>
</protein>
<dbReference type="Proteomes" id="UP000006683">
    <property type="component" value="Chromosome"/>
</dbReference>
<dbReference type="PANTHER" id="PTHR34703">
    <property type="entry name" value="ANTIPORTER SUBUNIT MNHG2-RELATED"/>
    <property type="match status" value="1"/>
</dbReference>
<dbReference type="EMBL" id="CP002209">
    <property type="protein sequence ID" value="ADN75730.1"/>
    <property type="molecule type" value="Genomic_DNA"/>
</dbReference>
<evidence type="ECO:0000313" key="2">
    <source>
        <dbReference type="EMBL" id="ADN75730.1"/>
    </source>
</evidence>
<reference evidence="2 3" key="1">
    <citation type="journal article" date="2010" name="Stand. Genomic Sci.">
        <title>Complete genome sequence of Ferrimonas balearica type strain (PAT).</title>
        <authorList>
            <person name="Nolan M."/>
            <person name="Sikorski J."/>
            <person name="Davenport K."/>
            <person name="Lucas S."/>
            <person name="Glavina Del Rio T."/>
            <person name="Tice H."/>
            <person name="Cheng J."/>
            <person name="Goodwin L."/>
            <person name="Pitluck S."/>
            <person name="Liolios K."/>
            <person name="Ivanova N."/>
            <person name="Mavromatis K."/>
            <person name="Ovchinnikova G."/>
            <person name="Pati A."/>
            <person name="Chen A."/>
            <person name="Palaniappan K."/>
            <person name="Land M."/>
            <person name="Hauser L."/>
            <person name="Chang Y."/>
            <person name="Jeffries C."/>
            <person name="Tapia R."/>
            <person name="Brettin T."/>
            <person name="Detter J."/>
            <person name="Han C."/>
            <person name="Yasawong M."/>
            <person name="Rohde M."/>
            <person name="Tindall B."/>
            <person name="Goker M."/>
            <person name="Woyke T."/>
            <person name="Bristow J."/>
            <person name="Eisen J."/>
            <person name="Markowitz V."/>
            <person name="Hugenholtz P."/>
            <person name="Kyrpides N."/>
            <person name="Klenk H."/>
            <person name="Lapidus A."/>
        </authorList>
    </citation>
    <scope>NUCLEOTIDE SEQUENCE [LARGE SCALE GENOMIC DNA]</scope>
    <source>
        <strain evidence="3">DSM 9799 / CCM 4581 / KCTC 23876 / PAT</strain>
    </source>
</reference>
<keyword evidence="1" id="KW-1133">Transmembrane helix</keyword>
<evidence type="ECO:0000256" key="1">
    <source>
        <dbReference type="SAM" id="Phobius"/>
    </source>
</evidence>
<keyword evidence="3" id="KW-1185">Reference proteome</keyword>
<dbReference type="Pfam" id="PF03334">
    <property type="entry name" value="PhaG_MnhG_YufB"/>
    <property type="match status" value="1"/>
</dbReference>
<dbReference type="AlphaFoldDB" id="E1SPA5"/>
<dbReference type="STRING" id="550540.Fbal_1526"/>
<dbReference type="PANTHER" id="PTHR34703:SF1">
    <property type="entry name" value="ANTIPORTER SUBUNIT MNHG2-RELATED"/>
    <property type="match status" value="1"/>
</dbReference>
<feature type="transmembrane region" description="Helical" evidence="1">
    <location>
        <begin position="69"/>
        <end position="91"/>
    </location>
</feature>
<sequence length="102" mass="11032">MDWTFWFGSVLLFFGTLLCISGTVGVLRFPDIYTRLHAASVTDSLGSGCILAGLAFWVEGDWLVLAKLFWVFMFLMVTSPTAGHTIAQAALTGGVKPKIGSE</sequence>
<proteinExistence type="predicted"/>
<feature type="transmembrane region" description="Helical" evidence="1">
    <location>
        <begin position="36"/>
        <end position="57"/>
    </location>
</feature>
<keyword evidence="1" id="KW-0472">Membrane</keyword>
<keyword evidence="1" id="KW-0812">Transmembrane</keyword>
<dbReference type="GO" id="GO:0015385">
    <property type="term" value="F:sodium:proton antiporter activity"/>
    <property type="evidence" value="ECO:0007669"/>
    <property type="project" value="TreeGrafter"/>
</dbReference>
<dbReference type="InterPro" id="IPR005133">
    <property type="entry name" value="PhaG_MnhG_YufB"/>
</dbReference>
<feature type="transmembrane region" description="Helical" evidence="1">
    <location>
        <begin position="6"/>
        <end position="29"/>
    </location>
</feature>
<evidence type="ECO:0000313" key="3">
    <source>
        <dbReference type="Proteomes" id="UP000006683"/>
    </source>
</evidence>
<gene>
    <name evidence="2" type="ordered locus">Fbal_1526</name>
</gene>
<accession>E1SPA5</accession>